<dbReference type="AlphaFoldDB" id="A0A395LZL5"/>
<reference evidence="4 5" key="1">
    <citation type="journal article" date="2011" name="ISME J.">
        <title>Community ecology of hot spring cyanobacterial mats: predominant populations and their functional potential.</title>
        <authorList>
            <person name="Klatt C.G."/>
            <person name="Wood J.M."/>
            <person name="Rusch D.B."/>
            <person name="Bateson M.M."/>
            <person name="Hamamura N."/>
            <person name="Heidelberg J.F."/>
            <person name="Grossman A.R."/>
            <person name="Bhaya D."/>
            <person name="Cohan F.M."/>
            <person name="Kuhl M."/>
            <person name="Bryant D.A."/>
            <person name="Ward D.M."/>
        </authorList>
    </citation>
    <scope>NUCLEOTIDE SEQUENCE [LARGE SCALE GENOMIC DNA]</scope>
    <source>
        <strain evidence="4">OS</strain>
    </source>
</reference>
<dbReference type="CDD" id="cd04458">
    <property type="entry name" value="CSP_CDS"/>
    <property type="match status" value="1"/>
</dbReference>
<organism evidence="4 5">
    <name type="scientific">Candidatus Thermochlorobacter aerophilus</name>
    <dbReference type="NCBI Taxonomy" id="1868324"/>
    <lineage>
        <taxon>Bacteria</taxon>
        <taxon>Pseudomonadati</taxon>
        <taxon>Chlorobiota</taxon>
        <taxon>Chlorobiia</taxon>
        <taxon>Chlorobiales</taxon>
        <taxon>Candidatus Thermochlorobacteriaceae</taxon>
        <taxon>Candidatus Thermochlorobacter</taxon>
    </lineage>
</organism>
<dbReference type="SMART" id="SM00357">
    <property type="entry name" value="CSP"/>
    <property type="match status" value="1"/>
</dbReference>
<dbReference type="InterPro" id="IPR002059">
    <property type="entry name" value="CSP_DNA-bd"/>
</dbReference>
<gene>
    <name evidence="4" type="ORF">D0433_08480</name>
</gene>
<proteinExistence type="predicted"/>
<dbReference type="InterPro" id="IPR011129">
    <property type="entry name" value="CSD"/>
</dbReference>
<dbReference type="Pfam" id="PF00313">
    <property type="entry name" value="CSD"/>
    <property type="match status" value="1"/>
</dbReference>
<evidence type="ECO:0000256" key="2">
    <source>
        <dbReference type="SAM" id="MobiDB-lite"/>
    </source>
</evidence>
<dbReference type="SUPFAM" id="SSF50249">
    <property type="entry name" value="Nucleic acid-binding proteins"/>
    <property type="match status" value="1"/>
</dbReference>
<dbReference type="InterPro" id="IPR012340">
    <property type="entry name" value="NA-bd_OB-fold"/>
</dbReference>
<dbReference type="EMBL" id="PHFL01000051">
    <property type="protein sequence ID" value="RFM23947.1"/>
    <property type="molecule type" value="Genomic_DNA"/>
</dbReference>
<evidence type="ECO:0000313" key="5">
    <source>
        <dbReference type="Proteomes" id="UP000266389"/>
    </source>
</evidence>
<dbReference type="Gene3D" id="2.40.50.140">
    <property type="entry name" value="Nucleic acid-binding proteins"/>
    <property type="match status" value="1"/>
</dbReference>
<dbReference type="InterPro" id="IPR050181">
    <property type="entry name" value="Cold_shock_domain"/>
</dbReference>
<dbReference type="GO" id="GO:0005829">
    <property type="term" value="C:cytosol"/>
    <property type="evidence" value="ECO:0007669"/>
    <property type="project" value="UniProtKB-ARBA"/>
</dbReference>
<dbReference type="PANTHER" id="PTHR11544">
    <property type="entry name" value="COLD SHOCK DOMAIN CONTAINING PROTEINS"/>
    <property type="match status" value="1"/>
</dbReference>
<protein>
    <submittedName>
        <fullName evidence="4">Cold shock domain-containing protein</fullName>
    </submittedName>
</protein>
<feature type="region of interest" description="Disordered" evidence="2">
    <location>
        <begin position="67"/>
        <end position="97"/>
    </location>
</feature>
<feature type="compositionally biased region" description="Low complexity" evidence="2">
    <location>
        <begin position="85"/>
        <end position="97"/>
    </location>
</feature>
<feature type="domain" description="CSD" evidence="3">
    <location>
        <begin position="2"/>
        <end position="68"/>
    </location>
</feature>
<dbReference type="PROSITE" id="PS00352">
    <property type="entry name" value="CSD_1"/>
    <property type="match status" value="1"/>
</dbReference>
<dbReference type="Proteomes" id="UP000266389">
    <property type="component" value="Unassembled WGS sequence"/>
</dbReference>
<evidence type="ECO:0000259" key="3">
    <source>
        <dbReference type="PROSITE" id="PS51857"/>
    </source>
</evidence>
<dbReference type="PRINTS" id="PR00050">
    <property type="entry name" value="COLDSHOCK"/>
</dbReference>
<evidence type="ECO:0000256" key="1">
    <source>
        <dbReference type="RuleBase" id="RU000408"/>
    </source>
</evidence>
<dbReference type="PROSITE" id="PS51857">
    <property type="entry name" value="CSD_2"/>
    <property type="match status" value="1"/>
</dbReference>
<evidence type="ECO:0000313" key="4">
    <source>
        <dbReference type="EMBL" id="RFM23947.1"/>
    </source>
</evidence>
<accession>A0A395LZL5</accession>
<sequence>MANRSNVKWFDGKKGYGFILNPDGGEDIFVHYSAINSDRKYKMLDAGAPVEYELVMTAKGLQAQNVRQLTPVSSGTNQGKGGGNANQNQGVQEPKNS</sequence>
<dbReference type="InterPro" id="IPR019844">
    <property type="entry name" value="CSD_CS"/>
</dbReference>
<comment type="caution">
    <text evidence="4">The sequence shown here is derived from an EMBL/GenBank/DDBJ whole genome shotgun (WGS) entry which is preliminary data.</text>
</comment>
<name>A0A395LZL5_9BACT</name>
<comment type="subcellular location">
    <subcellularLocation>
        <location evidence="1">Cytoplasm</location>
    </subcellularLocation>
</comment>
<dbReference type="GO" id="GO:0003676">
    <property type="term" value="F:nucleic acid binding"/>
    <property type="evidence" value="ECO:0007669"/>
    <property type="project" value="InterPro"/>
</dbReference>